<feature type="transmembrane region" description="Helical" evidence="3">
    <location>
        <begin position="32"/>
        <end position="61"/>
    </location>
</feature>
<keyword evidence="1" id="KW-0677">Repeat</keyword>
<accession>A0A8T0G4L8</accession>
<dbReference type="AlphaFoldDB" id="A0A8T0G4L8"/>
<evidence type="ECO:0000259" key="4">
    <source>
        <dbReference type="PROSITE" id="PS51846"/>
    </source>
</evidence>
<dbReference type="Pfam" id="PF01595">
    <property type="entry name" value="CNNM"/>
    <property type="match status" value="1"/>
</dbReference>
<evidence type="ECO:0000256" key="2">
    <source>
        <dbReference type="PROSITE-ProRule" id="PRU01193"/>
    </source>
</evidence>
<keyword evidence="2 3" id="KW-0472">Membrane</keyword>
<dbReference type="GO" id="GO:0016020">
    <property type="term" value="C:membrane"/>
    <property type="evidence" value="ECO:0007669"/>
    <property type="project" value="UniProtKB-UniRule"/>
</dbReference>
<evidence type="ECO:0000313" key="5">
    <source>
        <dbReference type="EMBL" id="KAG0553424.1"/>
    </source>
</evidence>
<feature type="domain" description="CNNM transmembrane" evidence="4">
    <location>
        <begin position="30"/>
        <end position="208"/>
    </location>
</feature>
<comment type="caution">
    <text evidence="5">The sequence shown here is derived from an EMBL/GenBank/DDBJ whole genome shotgun (WGS) entry which is preliminary data.</text>
</comment>
<dbReference type="InterPro" id="IPR045095">
    <property type="entry name" value="ACDP"/>
</dbReference>
<reference evidence="5" key="1">
    <citation type="submission" date="2020-06" db="EMBL/GenBank/DDBJ databases">
        <title>WGS assembly of Ceratodon purpureus strain R40.</title>
        <authorList>
            <person name="Carey S.B."/>
            <person name="Jenkins J."/>
            <person name="Shu S."/>
            <person name="Lovell J.T."/>
            <person name="Sreedasyam A."/>
            <person name="Maumus F."/>
            <person name="Tiley G.P."/>
            <person name="Fernandez-Pozo N."/>
            <person name="Barry K."/>
            <person name="Chen C."/>
            <person name="Wang M."/>
            <person name="Lipzen A."/>
            <person name="Daum C."/>
            <person name="Saski C.A."/>
            <person name="Payton A.C."/>
            <person name="Mcbreen J.C."/>
            <person name="Conrad R.E."/>
            <person name="Kollar L.M."/>
            <person name="Olsson S."/>
            <person name="Huttunen S."/>
            <person name="Landis J.B."/>
            <person name="Wickett N.J."/>
            <person name="Johnson M.G."/>
            <person name="Rensing S.A."/>
            <person name="Grimwood J."/>
            <person name="Schmutz J."/>
            <person name="Mcdaniel S.F."/>
        </authorList>
    </citation>
    <scope>NUCLEOTIDE SEQUENCE</scope>
    <source>
        <strain evidence="5">R40</strain>
    </source>
</reference>
<evidence type="ECO:0000256" key="3">
    <source>
        <dbReference type="SAM" id="Phobius"/>
    </source>
</evidence>
<dbReference type="PROSITE" id="PS51846">
    <property type="entry name" value="CNNM"/>
    <property type="match status" value="1"/>
</dbReference>
<evidence type="ECO:0000313" key="6">
    <source>
        <dbReference type="Proteomes" id="UP000822688"/>
    </source>
</evidence>
<organism evidence="5 6">
    <name type="scientific">Ceratodon purpureus</name>
    <name type="common">Fire moss</name>
    <name type="synonym">Dicranum purpureum</name>
    <dbReference type="NCBI Taxonomy" id="3225"/>
    <lineage>
        <taxon>Eukaryota</taxon>
        <taxon>Viridiplantae</taxon>
        <taxon>Streptophyta</taxon>
        <taxon>Embryophyta</taxon>
        <taxon>Bryophyta</taxon>
        <taxon>Bryophytina</taxon>
        <taxon>Bryopsida</taxon>
        <taxon>Dicranidae</taxon>
        <taxon>Pseudoditrichales</taxon>
        <taxon>Ditrichaceae</taxon>
        <taxon>Ceratodon</taxon>
    </lineage>
</organism>
<proteinExistence type="predicted"/>
<gene>
    <name evidence="5" type="ORF">KC19_12G010400</name>
</gene>
<dbReference type="EMBL" id="CM026433">
    <property type="protein sequence ID" value="KAG0553424.1"/>
    <property type="molecule type" value="Genomic_DNA"/>
</dbReference>
<dbReference type="GO" id="GO:0010960">
    <property type="term" value="P:magnesium ion homeostasis"/>
    <property type="evidence" value="ECO:0007669"/>
    <property type="project" value="InterPro"/>
</dbReference>
<name>A0A8T0G4L8_CERPU</name>
<dbReference type="PANTHER" id="PTHR12064:SF97">
    <property type="entry name" value="METAL TRANSPORTER CNNM-5"/>
    <property type="match status" value="1"/>
</dbReference>
<dbReference type="GO" id="GO:0030026">
    <property type="term" value="P:intracellular manganese ion homeostasis"/>
    <property type="evidence" value="ECO:0007669"/>
    <property type="project" value="TreeGrafter"/>
</dbReference>
<evidence type="ECO:0000256" key="1">
    <source>
        <dbReference type="ARBA" id="ARBA00022737"/>
    </source>
</evidence>
<protein>
    <recommendedName>
        <fullName evidence="4">CNNM transmembrane domain-containing protein</fullName>
    </recommendedName>
</protein>
<feature type="transmembrane region" description="Helical" evidence="3">
    <location>
        <begin position="119"/>
        <end position="138"/>
    </location>
</feature>
<keyword evidence="2 3" id="KW-1133">Transmembrane helix</keyword>
<sequence length="233" mass="25505">MENFTVVMMTLMATLHSKLGLGGENPVEIGTLWWWIYGGISMFLVCFAGIMSGLTLGLMSLGLMDLEVLQRSGTPLEKKQAAAITPVVTKQHQLLVTLLLCNAVAMEALPIFLDKMFNEWVAVILSVTFVLAFGEVIPQAICSRYGLAVGANMVWLVNIMMVICWPLAYPIGRLLDFLLGHDDSALFRRAQLKALVSIHGKDVCLISCPCPLNKGSVLAKMRVRQIGQCSSCD</sequence>
<dbReference type="InterPro" id="IPR002550">
    <property type="entry name" value="CNNM"/>
</dbReference>
<keyword evidence="6" id="KW-1185">Reference proteome</keyword>
<dbReference type="Proteomes" id="UP000822688">
    <property type="component" value="Chromosome 12"/>
</dbReference>
<keyword evidence="2 3" id="KW-0812">Transmembrane</keyword>
<dbReference type="PANTHER" id="PTHR12064">
    <property type="entry name" value="METAL TRANSPORTER CNNM"/>
    <property type="match status" value="1"/>
</dbReference>
<feature type="transmembrane region" description="Helical" evidence="3">
    <location>
        <begin position="145"/>
        <end position="168"/>
    </location>
</feature>
<dbReference type="GO" id="GO:0005737">
    <property type="term" value="C:cytoplasm"/>
    <property type="evidence" value="ECO:0007669"/>
    <property type="project" value="TreeGrafter"/>
</dbReference>